<dbReference type="PANTHER" id="PTHR11264">
    <property type="entry name" value="URACIL-DNA GLYCOSYLASE"/>
    <property type="match status" value="1"/>
</dbReference>
<dbReference type="GO" id="GO:0097510">
    <property type="term" value="P:base-excision repair, AP site formation via deaminated base removal"/>
    <property type="evidence" value="ECO:0007669"/>
    <property type="project" value="TreeGrafter"/>
</dbReference>
<keyword evidence="3" id="KW-0378">Hydrolase</keyword>
<dbReference type="NCBIfam" id="NF003592">
    <property type="entry name" value="PRK05254.1-5"/>
    <property type="match status" value="1"/>
</dbReference>
<evidence type="ECO:0000256" key="2">
    <source>
        <dbReference type="ARBA" id="ARBA00022763"/>
    </source>
</evidence>
<dbReference type="AlphaFoldDB" id="A0A6C0F0F7"/>
<dbReference type="SUPFAM" id="SSF52141">
    <property type="entry name" value="Uracil-DNA glycosylase-like"/>
    <property type="match status" value="1"/>
</dbReference>
<organism evidence="6">
    <name type="scientific">viral metagenome</name>
    <dbReference type="NCBI Taxonomy" id="1070528"/>
    <lineage>
        <taxon>unclassified sequences</taxon>
        <taxon>metagenomes</taxon>
        <taxon>organismal metagenomes</taxon>
    </lineage>
</organism>
<dbReference type="InterPro" id="IPR002043">
    <property type="entry name" value="UDG_fam1"/>
</dbReference>
<dbReference type="EMBL" id="MN738983">
    <property type="protein sequence ID" value="QHT34019.1"/>
    <property type="molecule type" value="Genomic_DNA"/>
</dbReference>
<keyword evidence="2" id="KW-0227">DNA damage</keyword>
<dbReference type="GO" id="GO:0004844">
    <property type="term" value="F:uracil DNA N-glycosylase activity"/>
    <property type="evidence" value="ECO:0007669"/>
    <property type="project" value="InterPro"/>
</dbReference>
<dbReference type="InterPro" id="IPR036895">
    <property type="entry name" value="Uracil-DNA_glycosylase-like_sf"/>
</dbReference>
<dbReference type="NCBIfam" id="TIGR00628">
    <property type="entry name" value="ung"/>
    <property type="match status" value="1"/>
</dbReference>
<evidence type="ECO:0000259" key="5">
    <source>
        <dbReference type="SMART" id="SM00986"/>
    </source>
</evidence>
<evidence type="ECO:0000256" key="3">
    <source>
        <dbReference type="ARBA" id="ARBA00022801"/>
    </source>
</evidence>
<keyword evidence="4" id="KW-0234">DNA repair</keyword>
<name>A0A6C0F0F7_9ZZZZ</name>
<reference evidence="6" key="1">
    <citation type="journal article" date="2020" name="Nature">
        <title>Giant virus diversity and host interactions through global metagenomics.</title>
        <authorList>
            <person name="Schulz F."/>
            <person name="Roux S."/>
            <person name="Paez-Espino D."/>
            <person name="Jungbluth S."/>
            <person name="Walsh D.A."/>
            <person name="Denef V.J."/>
            <person name="McMahon K.D."/>
            <person name="Konstantinidis K.T."/>
            <person name="Eloe-Fadrosh E.A."/>
            <person name="Kyrpides N.C."/>
            <person name="Woyke T."/>
        </authorList>
    </citation>
    <scope>NUCLEOTIDE SEQUENCE</scope>
    <source>
        <strain evidence="6">GVMAG-M-3300009161-52</strain>
    </source>
</reference>
<dbReference type="InterPro" id="IPR005122">
    <property type="entry name" value="Uracil-DNA_glycosylase-like"/>
</dbReference>
<dbReference type="CDD" id="cd10027">
    <property type="entry name" value="UDG-F1-like"/>
    <property type="match status" value="1"/>
</dbReference>
<feature type="domain" description="Uracil-DNA glycosylase-like" evidence="5">
    <location>
        <begin position="55"/>
        <end position="216"/>
    </location>
</feature>
<protein>
    <recommendedName>
        <fullName evidence="5">Uracil-DNA glycosylase-like domain-containing protein</fullName>
    </recommendedName>
</protein>
<dbReference type="Gene3D" id="3.40.470.10">
    <property type="entry name" value="Uracil-DNA glycosylase-like domain"/>
    <property type="match status" value="1"/>
</dbReference>
<accession>A0A6C0F0F7</accession>
<evidence type="ECO:0000313" key="6">
    <source>
        <dbReference type="EMBL" id="QHT34019.1"/>
    </source>
</evidence>
<dbReference type="InterPro" id="IPR018085">
    <property type="entry name" value="Ura-DNA_Glyclase_AS"/>
</dbReference>
<dbReference type="Pfam" id="PF03167">
    <property type="entry name" value="UDG"/>
    <property type="match status" value="1"/>
</dbReference>
<proteinExistence type="inferred from homology"/>
<sequence>MDNTYLIDQTYPIHASWSPLFDKYKDITKSTLTSTPNDTSITNIFPPPELVFRVFSMNVKDIKIVLLGQDPYHNPEQAHGLSFSVPSHIPIPPSLKNIYKEIKAEYPDRNYNFTHGNLEKWFNTEKIFLLNASLTVIQNKPGSHIKYWEKFINDVIKFISENNENAIFLLLGNFAKAKEIYITNKANIVLGTHPSPLSASNGFFGSNIFKKMESILGREIDWSN</sequence>
<dbReference type="PROSITE" id="PS00130">
    <property type="entry name" value="U_DNA_GLYCOSYLASE"/>
    <property type="match status" value="1"/>
</dbReference>
<evidence type="ECO:0000256" key="1">
    <source>
        <dbReference type="ARBA" id="ARBA00008184"/>
    </source>
</evidence>
<dbReference type="SMART" id="SM00987">
    <property type="entry name" value="UreE_C"/>
    <property type="match status" value="1"/>
</dbReference>
<evidence type="ECO:0000256" key="4">
    <source>
        <dbReference type="ARBA" id="ARBA00023204"/>
    </source>
</evidence>
<dbReference type="PANTHER" id="PTHR11264:SF0">
    <property type="entry name" value="URACIL-DNA GLYCOSYLASE"/>
    <property type="match status" value="1"/>
</dbReference>
<dbReference type="SMART" id="SM00986">
    <property type="entry name" value="UDG"/>
    <property type="match status" value="1"/>
</dbReference>
<comment type="similarity">
    <text evidence="1">Belongs to the uracil-DNA glycosylase (UDG) superfamily. UNG family.</text>
</comment>